<evidence type="ECO:0000259" key="5">
    <source>
        <dbReference type="Pfam" id="PF13087"/>
    </source>
</evidence>
<dbReference type="EMBL" id="JAUKUA010000002">
    <property type="protein sequence ID" value="KAK0724554.1"/>
    <property type="molecule type" value="Genomic_DNA"/>
</dbReference>
<name>A0AA40AYW4_9PEZI</name>
<dbReference type="AlphaFoldDB" id="A0AA40AYW4"/>
<dbReference type="PANTHER" id="PTHR43788:SF8">
    <property type="entry name" value="DNA-BINDING PROTEIN SMUBP-2"/>
    <property type="match status" value="1"/>
</dbReference>
<dbReference type="Pfam" id="PF13087">
    <property type="entry name" value="AAA_12"/>
    <property type="match status" value="1"/>
</dbReference>
<proteinExistence type="predicted"/>
<dbReference type="InterPro" id="IPR027417">
    <property type="entry name" value="P-loop_NTPase"/>
</dbReference>
<comment type="caution">
    <text evidence="6">The sequence shown here is derived from an EMBL/GenBank/DDBJ whole genome shotgun (WGS) entry which is preliminary data.</text>
</comment>
<dbReference type="InterPro" id="IPR050534">
    <property type="entry name" value="Coronavir_polyprotein_1ab"/>
</dbReference>
<keyword evidence="2" id="KW-0378">Hydrolase</keyword>
<dbReference type="Gene3D" id="3.40.50.300">
    <property type="entry name" value="P-loop containing nucleotide triphosphate hydrolases"/>
    <property type="match status" value="1"/>
</dbReference>
<dbReference type="Proteomes" id="UP001172102">
    <property type="component" value="Unassembled WGS sequence"/>
</dbReference>
<dbReference type="GO" id="GO:0005524">
    <property type="term" value="F:ATP binding"/>
    <property type="evidence" value="ECO:0007669"/>
    <property type="project" value="UniProtKB-KW"/>
</dbReference>
<keyword evidence="1" id="KW-0547">Nucleotide-binding</keyword>
<gene>
    <name evidence="6" type="ORF">B0H67DRAFT_481020</name>
</gene>
<dbReference type="GO" id="GO:0016787">
    <property type="term" value="F:hydrolase activity"/>
    <property type="evidence" value="ECO:0007669"/>
    <property type="project" value="UniProtKB-KW"/>
</dbReference>
<organism evidence="6 7">
    <name type="scientific">Lasiosphaeris hirsuta</name>
    <dbReference type="NCBI Taxonomy" id="260670"/>
    <lineage>
        <taxon>Eukaryota</taxon>
        <taxon>Fungi</taxon>
        <taxon>Dikarya</taxon>
        <taxon>Ascomycota</taxon>
        <taxon>Pezizomycotina</taxon>
        <taxon>Sordariomycetes</taxon>
        <taxon>Sordariomycetidae</taxon>
        <taxon>Sordariales</taxon>
        <taxon>Lasiosphaeriaceae</taxon>
        <taxon>Lasiosphaeris</taxon>
    </lineage>
</organism>
<evidence type="ECO:0000313" key="6">
    <source>
        <dbReference type="EMBL" id="KAK0724554.1"/>
    </source>
</evidence>
<feature type="domain" description="DNA2/NAM7 helicase-like C-terminal" evidence="5">
    <location>
        <begin position="47"/>
        <end position="153"/>
    </location>
</feature>
<accession>A0AA40AYW4</accession>
<dbReference type="InterPro" id="IPR041679">
    <property type="entry name" value="DNA2/NAM7-like_C"/>
</dbReference>
<keyword evidence="7" id="KW-1185">Reference proteome</keyword>
<protein>
    <recommendedName>
        <fullName evidence="5">DNA2/NAM7 helicase-like C-terminal domain-containing protein</fullName>
    </recommendedName>
</protein>
<keyword evidence="3" id="KW-0347">Helicase</keyword>
<evidence type="ECO:0000256" key="2">
    <source>
        <dbReference type="ARBA" id="ARBA00022801"/>
    </source>
</evidence>
<dbReference type="PANTHER" id="PTHR43788">
    <property type="entry name" value="DNA2/NAM7 HELICASE FAMILY MEMBER"/>
    <property type="match status" value="1"/>
</dbReference>
<evidence type="ECO:0000256" key="1">
    <source>
        <dbReference type="ARBA" id="ARBA00022741"/>
    </source>
</evidence>
<sequence length="213" mass="23832">MGRKFETWVCGRYPDLKPSAEGTLEPIWMHTLEPDVLKVGTLKRCRGHVTLTLALLSAFVQECKVDASNIVVMTPYKPNADFANSLLKENECPILAKMPLVQTADTFHGCEGEMAVVIFRTNVHTRPGFTINENRLNAMIARQRSALLLVGDMNVTGRLMGPSAARHTKQAKIVKSAHSNDSTLTFKKNKVLRGLLLAMHKRGRFFEERRTGQ</sequence>
<reference evidence="6" key="1">
    <citation type="submission" date="2023-06" db="EMBL/GenBank/DDBJ databases">
        <title>Genome-scale phylogeny and comparative genomics of the fungal order Sordariales.</title>
        <authorList>
            <consortium name="Lawrence Berkeley National Laboratory"/>
            <person name="Hensen N."/>
            <person name="Bonometti L."/>
            <person name="Westerberg I."/>
            <person name="Brannstrom I.O."/>
            <person name="Guillou S."/>
            <person name="Cros-Aarteil S."/>
            <person name="Calhoun S."/>
            <person name="Haridas S."/>
            <person name="Kuo A."/>
            <person name="Mondo S."/>
            <person name="Pangilinan J."/>
            <person name="Riley R."/>
            <person name="Labutti K."/>
            <person name="Andreopoulos B."/>
            <person name="Lipzen A."/>
            <person name="Chen C."/>
            <person name="Yanf M."/>
            <person name="Daum C."/>
            <person name="Ng V."/>
            <person name="Clum A."/>
            <person name="Steindorff A."/>
            <person name="Ohm R."/>
            <person name="Martin F."/>
            <person name="Silar P."/>
            <person name="Natvig D."/>
            <person name="Lalanne C."/>
            <person name="Gautier V."/>
            <person name="Ament-Velasquez S.L."/>
            <person name="Kruys A."/>
            <person name="Hutchinson M.I."/>
            <person name="Powell A.J."/>
            <person name="Barry K."/>
            <person name="Miller A.N."/>
            <person name="Grigoriev I.V."/>
            <person name="Debuchy R."/>
            <person name="Gladieux P."/>
            <person name="Thoren M.H."/>
            <person name="Johannesson H."/>
        </authorList>
    </citation>
    <scope>NUCLEOTIDE SEQUENCE</scope>
    <source>
        <strain evidence="6">SMH4607-1</strain>
    </source>
</reference>
<dbReference type="GO" id="GO:0043139">
    <property type="term" value="F:5'-3' DNA helicase activity"/>
    <property type="evidence" value="ECO:0007669"/>
    <property type="project" value="TreeGrafter"/>
</dbReference>
<evidence type="ECO:0000256" key="4">
    <source>
        <dbReference type="ARBA" id="ARBA00022840"/>
    </source>
</evidence>
<evidence type="ECO:0000256" key="3">
    <source>
        <dbReference type="ARBA" id="ARBA00022806"/>
    </source>
</evidence>
<evidence type="ECO:0000313" key="7">
    <source>
        <dbReference type="Proteomes" id="UP001172102"/>
    </source>
</evidence>
<keyword evidence="4" id="KW-0067">ATP-binding</keyword>